<dbReference type="OrthoDB" id="47801at2759"/>
<keyword evidence="4" id="KW-1185">Reference proteome</keyword>
<feature type="domain" description="UBC core" evidence="2">
    <location>
        <begin position="150"/>
        <end position="316"/>
    </location>
</feature>
<dbReference type="STRING" id="461836.A0A0L0DLH9"/>
<dbReference type="EMBL" id="GL349436">
    <property type="protein sequence ID" value="KNC52253.1"/>
    <property type="molecule type" value="Genomic_DNA"/>
</dbReference>
<evidence type="ECO:0000256" key="1">
    <source>
        <dbReference type="SAM" id="MobiDB-lite"/>
    </source>
</evidence>
<dbReference type="AlphaFoldDB" id="A0A0L0DLH9"/>
<dbReference type="PROSITE" id="PS50127">
    <property type="entry name" value="UBC_2"/>
    <property type="match status" value="1"/>
</dbReference>
<evidence type="ECO:0000313" key="4">
    <source>
        <dbReference type="Proteomes" id="UP000054408"/>
    </source>
</evidence>
<dbReference type="Gene3D" id="3.10.110.10">
    <property type="entry name" value="Ubiquitin Conjugating Enzyme"/>
    <property type="match status" value="1"/>
</dbReference>
<dbReference type="Pfam" id="PF00179">
    <property type="entry name" value="UQ_con"/>
    <property type="match status" value="1"/>
</dbReference>
<dbReference type="CDD" id="cd00195">
    <property type="entry name" value="UBCc_UEV"/>
    <property type="match status" value="1"/>
</dbReference>
<dbReference type="InterPro" id="IPR000608">
    <property type="entry name" value="UBC"/>
</dbReference>
<dbReference type="RefSeq" id="XP_013762255.1">
    <property type="nucleotide sequence ID" value="XM_013906801.1"/>
</dbReference>
<evidence type="ECO:0000259" key="2">
    <source>
        <dbReference type="PROSITE" id="PS50127"/>
    </source>
</evidence>
<gene>
    <name evidence="3" type="ORF">AMSG_01082</name>
</gene>
<name>A0A0L0DLH9_THETB</name>
<dbReference type="Proteomes" id="UP000054408">
    <property type="component" value="Unassembled WGS sequence"/>
</dbReference>
<dbReference type="SUPFAM" id="SSF54495">
    <property type="entry name" value="UBC-like"/>
    <property type="match status" value="1"/>
</dbReference>
<organism evidence="3 4">
    <name type="scientific">Thecamonas trahens ATCC 50062</name>
    <dbReference type="NCBI Taxonomy" id="461836"/>
    <lineage>
        <taxon>Eukaryota</taxon>
        <taxon>Apusozoa</taxon>
        <taxon>Apusomonadida</taxon>
        <taxon>Apusomonadidae</taxon>
        <taxon>Thecamonas</taxon>
    </lineage>
</organism>
<reference evidence="3 4" key="1">
    <citation type="submission" date="2010-05" db="EMBL/GenBank/DDBJ databases">
        <title>The Genome Sequence of Thecamonas trahens ATCC 50062.</title>
        <authorList>
            <consortium name="The Broad Institute Genome Sequencing Platform"/>
            <person name="Russ C."/>
            <person name="Cuomo C."/>
            <person name="Shea T."/>
            <person name="Young S.K."/>
            <person name="Zeng Q."/>
            <person name="Koehrsen M."/>
            <person name="Haas B."/>
            <person name="Borodovsky M."/>
            <person name="Guigo R."/>
            <person name="Alvarado L."/>
            <person name="Berlin A."/>
            <person name="Bochicchio J."/>
            <person name="Borenstein D."/>
            <person name="Chapman S."/>
            <person name="Chen Z."/>
            <person name="Freedman E."/>
            <person name="Gellesch M."/>
            <person name="Goldberg J."/>
            <person name="Griggs A."/>
            <person name="Gujja S."/>
            <person name="Heilman E."/>
            <person name="Heiman D."/>
            <person name="Hepburn T."/>
            <person name="Howarth C."/>
            <person name="Jen D."/>
            <person name="Larson L."/>
            <person name="Mehta T."/>
            <person name="Park D."/>
            <person name="Pearson M."/>
            <person name="Roberts A."/>
            <person name="Saif S."/>
            <person name="Shenoy N."/>
            <person name="Sisk P."/>
            <person name="Stolte C."/>
            <person name="Sykes S."/>
            <person name="Thomson T."/>
            <person name="Walk T."/>
            <person name="White J."/>
            <person name="Yandava C."/>
            <person name="Burger G."/>
            <person name="Gray M.W."/>
            <person name="Holland P.W.H."/>
            <person name="King N."/>
            <person name="Lang F.B.F."/>
            <person name="Roger A.J."/>
            <person name="Ruiz-Trillo I."/>
            <person name="Lander E."/>
            <person name="Nusbaum C."/>
        </authorList>
    </citation>
    <scope>NUCLEOTIDE SEQUENCE [LARGE SCALE GENOMIC DNA]</scope>
    <source>
        <strain evidence="3 4">ATCC 50062</strain>
    </source>
</reference>
<feature type="compositionally biased region" description="Low complexity" evidence="1">
    <location>
        <begin position="11"/>
        <end position="20"/>
    </location>
</feature>
<feature type="region of interest" description="Disordered" evidence="1">
    <location>
        <begin position="100"/>
        <end position="121"/>
    </location>
</feature>
<feature type="region of interest" description="Disordered" evidence="1">
    <location>
        <begin position="1"/>
        <end position="29"/>
    </location>
</feature>
<dbReference type="eggNOG" id="KOG0895">
    <property type="taxonomic scope" value="Eukaryota"/>
</dbReference>
<proteinExistence type="predicted"/>
<sequence>MDKDPGGLSGAGPSSCAGGSRETMAVGRAGGDREVALQLHRELNGELVGAGGGGMALQTDVGGVAMSSNRGLLTSTPPPPSPTAVSLMGRESLLEALAAVSRSEGKGEGASRADSSSSSSSAVQLDAAVAESLIERVASEARLRPRLSAQASRRVELDVTRVRKLKYKNVRVERSKEADDVVKVWVAGSEGRAGDGAVFAGVWLEFDVIFPADYPWSAPGVTLVTGAGSGAVVHPHLRPPQPLALPVLGNCPGWEGRGPVWTPSSTLESIVVSLVALLSPRPWAEAGVFGGSSGGSSEGELVAAQIALHQVLRFCVCEPMEEHLNGGGVHELAAEQIFGLRCVGLMSHVDEWCELCRLWAPDVDGLLLEDPLRLNVGVFDFAELLARLDALRTVAASLA</sequence>
<dbReference type="GeneID" id="25560852"/>
<feature type="compositionally biased region" description="Low complexity" evidence="1">
    <location>
        <begin position="112"/>
        <end position="121"/>
    </location>
</feature>
<dbReference type="InterPro" id="IPR016135">
    <property type="entry name" value="UBQ-conjugating_enzyme/RWD"/>
</dbReference>
<protein>
    <recommendedName>
        <fullName evidence="2">UBC core domain-containing protein</fullName>
    </recommendedName>
</protein>
<evidence type="ECO:0000313" key="3">
    <source>
        <dbReference type="EMBL" id="KNC52253.1"/>
    </source>
</evidence>
<accession>A0A0L0DLH9</accession>